<dbReference type="Proteomes" id="UP001138997">
    <property type="component" value="Unassembled WGS sequence"/>
</dbReference>
<comment type="caution">
    <text evidence="3">The sequence shown here is derived from an EMBL/GenBank/DDBJ whole genome shotgun (WGS) entry which is preliminary data.</text>
</comment>
<dbReference type="InterPro" id="IPR013486">
    <property type="entry name" value="SpoIID/LytB"/>
</dbReference>
<dbReference type="RefSeq" id="WP_231448283.1">
    <property type="nucleotide sequence ID" value="NZ_JAJOMB010000022.1"/>
</dbReference>
<dbReference type="NCBIfam" id="TIGR02669">
    <property type="entry name" value="SpoIID_LytB"/>
    <property type="match status" value="1"/>
</dbReference>
<evidence type="ECO:0000313" key="4">
    <source>
        <dbReference type="Proteomes" id="UP001138997"/>
    </source>
</evidence>
<dbReference type="AlphaFoldDB" id="A0A9X1SWU6"/>
<proteinExistence type="predicted"/>
<evidence type="ECO:0000256" key="1">
    <source>
        <dbReference type="SAM" id="SignalP"/>
    </source>
</evidence>
<dbReference type="InterPro" id="IPR013693">
    <property type="entry name" value="SpoIID/LytB_N"/>
</dbReference>
<feature type="chain" id="PRO_5040750465" evidence="1">
    <location>
        <begin position="28"/>
        <end position="430"/>
    </location>
</feature>
<sequence>MRRPHSITLTVLGTAVAVLAGSGAAAAAPLPVAAPKKNCPSASGGNIGKASVPKGAVKIYGHGWGHGMGMSQYGAQGAARLGCGYKTILKTYYHDVSLTKQNLNAPVVLNLGSGASKSKLQARTGSVRWSSSVRNVVQPKGTTWTVSRKTINSRPGIALFDDAGKRRMFVQNSGLMSAAHTGKVVNVYPYGGSTKLSTRYDTARFVGSKDGITVKEVITASDGQSAVQKYLMGLAEVPISWPIEALKAQTVAARTYLASKYSESSEAYVLSTTTYDQVYKGWDVESVDLAGTGRWRKAVTATNEQVLVDGSGRRIEALYSSSMGGYTENREYVWGNYEISYLKPVDDSRWDAASDNPFRNWSVGMSKKVFAKKFGFDSVSSYKVAARGKSSRQNGVTITGKIDGKKQTKTFTGAQARYRLGLKSPGFTFG</sequence>
<dbReference type="Pfam" id="PF08486">
    <property type="entry name" value="SpoIID"/>
    <property type="match status" value="1"/>
</dbReference>
<feature type="signal peptide" evidence="1">
    <location>
        <begin position="1"/>
        <end position="27"/>
    </location>
</feature>
<dbReference type="EMBL" id="JAJOMB010000022">
    <property type="protein sequence ID" value="MCD5315462.1"/>
    <property type="molecule type" value="Genomic_DNA"/>
</dbReference>
<evidence type="ECO:0000259" key="2">
    <source>
        <dbReference type="Pfam" id="PF08486"/>
    </source>
</evidence>
<organism evidence="3 4">
    <name type="scientific">Kineosporia babensis</name>
    <dbReference type="NCBI Taxonomy" id="499548"/>
    <lineage>
        <taxon>Bacteria</taxon>
        <taxon>Bacillati</taxon>
        <taxon>Actinomycetota</taxon>
        <taxon>Actinomycetes</taxon>
        <taxon>Kineosporiales</taxon>
        <taxon>Kineosporiaceae</taxon>
        <taxon>Kineosporia</taxon>
    </lineage>
</organism>
<accession>A0A9X1SWU6</accession>
<gene>
    <name evidence="3" type="ORF">LR394_31655</name>
</gene>
<feature type="domain" description="Sporulation stage II protein D amidase enhancer LytB N-terminal" evidence="2">
    <location>
        <begin position="227"/>
        <end position="308"/>
    </location>
</feature>
<keyword evidence="4" id="KW-1185">Reference proteome</keyword>
<name>A0A9X1SWU6_9ACTN</name>
<dbReference type="GO" id="GO:0030435">
    <property type="term" value="P:sporulation resulting in formation of a cellular spore"/>
    <property type="evidence" value="ECO:0007669"/>
    <property type="project" value="InterPro"/>
</dbReference>
<protein>
    <submittedName>
        <fullName evidence="3">SpoIID/LytB domain-containing protein</fullName>
    </submittedName>
</protein>
<evidence type="ECO:0000313" key="3">
    <source>
        <dbReference type="EMBL" id="MCD5315462.1"/>
    </source>
</evidence>
<keyword evidence="1" id="KW-0732">Signal</keyword>
<reference evidence="3" key="1">
    <citation type="submission" date="2021-11" db="EMBL/GenBank/DDBJ databases">
        <title>Streptomyces corallinus and Kineosporia corallina sp. nov., two new coral-derived marine actinobacteria.</title>
        <authorList>
            <person name="Buangrab K."/>
            <person name="Sutthacheep M."/>
            <person name="Yeemin T."/>
            <person name="Harunari E."/>
            <person name="Igarashi Y."/>
            <person name="Sripreechasak P."/>
            <person name="Kanchanasin P."/>
            <person name="Tanasupawat S."/>
            <person name="Phongsopitanun W."/>
        </authorList>
    </citation>
    <scope>NUCLEOTIDE SEQUENCE</scope>
    <source>
        <strain evidence="3">JCM 31032</strain>
    </source>
</reference>